<feature type="compositionally biased region" description="Basic residues" evidence="1">
    <location>
        <begin position="71"/>
        <end position="80"/>
    </location>
</feature>
<protein>
    <submittedName>
        <fullName evidence="3">Uncharacterized protein</fullName>
    </submittedName>
</protein>
<keyword evidence="2" id="KW-0732">Signal</keyword>
<name>A0ABR3V9S7_9PEZI</name>
<dbReference type="EMBL" id="JAZHXJ010002454">
    <property type="protein sequence ID" value="KAL1838589.1"/>
    <property type="molecule type" value="Genomic_DNA"/>
</dbReference>
<evidence type="ECO:0000313" key="3">
    <source>
        <dbReference type="EMBL" id="KAL1838589.1"/>
    </source>
</evidence>
<feature type="region of interest" description="Disordered" evidence="1">
    <location>
        <begin position="70"/>
        <end position="101"/>
    </location>
</feature>
<proteinExistence type="predicted"/>
<evidence type="ECO:0000313" key="4">
    <source>
        <dbReference type="Proteomes" id="UP001586593"/>
    </source>
</evidence>
<comment type="caution">
    <text evidence="3">The sequence shown here is derived from an EMBL/GenBank/DDBJ whole genome shotgun (WGS) entry which is preliminary data.</text>
</comment>
<evidence type="ECO:0000256" key="1">
    <source>
        <dbReference type="SAM" id="MobiDB-lite"/>
    </source>
</evidence>
<feature type="signal peptide" evidence="2">
    <location>
        <begin position="1"/>
        <end position="35"/>
    </location>
</feature>
<dbReference type="Proteomes" id="UP001586593">
    <property type="component" value="Unassembled WGS sequence"/>
</dbReference>
<organism evidence="3 4">
    <name type="scientific">Phialemonium thermophilum</name>
    <dbReference type="NCBI Taxonomy" id="223376"/>
    <lineage>
        <taxon>Eukaryota</taxon>
        <taxon>Fungi</taxon>
        <taxon>Dikarya</taxon>
        <taxon>Ascomycota</taxon>
        <taxon>Pezizomycotina</taxon>
        <taxon>Sordariomycetes</taxon>
        <taxon>Sordariomycetidae</taxon>
        <taxon>Cephalothecales</taxon>
        <taxon>Cephalothecaceae</taxon>
        <taxon>Phialemonium</taxon>
    </lineage>
</organism>
<keyword evidence="4" id="KW-1185">Reference proteome</keyword>
<feature type="chain" id="PRO_5046033618" evidence="2">
    <location>
        <begin position="36"/>
        <end position="101"/>
    </location>
</feature>
<sequence>MSAEKGGTRLPSRTMTVLVPVVLAVLALLAGPALAHGGLANYTVGDTWYRGYDPDEAPDEQIGQPWMVQRVRARRRRRTSPWRPATTSPPSTGTGCTPWGP</sequence>
<feature type="compositionally biased region" description="Low complexity" evidence="1">
    <location>
        <begin position="81"/>
        <end position="101"/>
    </location>
</feature>
<gene>
    <name evidence="3" type="ORF">VTK73DRAFT_4288</name>
</gene>
<evidence type="ECO:0000256" key="2">
    <source>
        <dbReference type="SAM" id="SignalP"/>
    </source>
</evidence>
<reference evidence="3 4" key="1">
    <citation type="journal article" date="2024" name="Commun. Biol.">
        <title>Comparative genomic analysis of thermophilic fungi reveals convergent evolutionary adaptations and gene losses.</title>
        <authorList>
            <person name="Steindorff A.S."/>
            <person name="Aguilar-Pontes M.V."/>
            <person name="Robinson A.J."/>
            <person name="Andreopoulos B."/>
            <person name="LaButti K."/>
            <person name="Kuo A."/>
            <person name="Mondo S."/>
            <person name="Riley R."/>
            <person name="Otillar R."/>
            <person name="Haridas S."/>
            <person name="Lipzen A."/>
            <person name="Grimwood J."/>
            <person name="Schmutz J."/>
            <person name="Clum A."/>
            <person name="Reid I.D."/>
            <person name="Moisan M.C."/>
            <person name="Butler G."/>
            <person name="Nguyen T.T.M."/>
            <person name="Dewar K."/>
            <person name="Conant G."/>
            <person name="Drula E."/>
            <person name="Henrissat B."/>
            <person name="Hansel C."/>
            <person name="Singer S."/>
            <person name="Hutchinson M.I."/>
            <person name="de Vries R.P."/>
            <person name="Natvig D.O."/>
            <person name="Powell A.J."/>
            <person name="Tsang A."/>
            <person name="Grigoriev I.V."/>
        </authorList>
    </citation>
    <scope>NUCLEOTIDE SEQUENCE [LARGE SCALE GENOMIC DNA]</scope>
    <source>
        <strain evidence="3 4">ATCC 24622</strain>
    </source>
</reference>
<accession>A0ABR3V9S7</accession>